<feature type="transmembrane region" description="Helical" evidence="7">
    <location>
        <begin position="32"/>
        <end position="51"/>
    </location>
</feature>
<dbReference type="InterPro" id="IPR003594">
    <property type="entry name" value="HATPase_dom"/>
</dbReference>
<evidence type="ECO:0000313" key="11">
    <source>
        <dbReference type="Proteomes" id="UP000371041"/>
    </source>
</evidence>
<evidence type="ECO:0000256" key="4">
    <source>
        <dbReference type="ARBA" id="ARBA00022679"/>
    </source>
</evidence>
<dbReference type="PANTHER" id="PTHR45436">
    <property type="entry name" value="SENSOR HISTIDINE KINASE YKOH"/>
    <property type="match status" value="1"/>
</dbReference>
<accession>A0A5Q3Q956</accession>
<keyword evidence="5" id="KW-0418">Kinase</keyword>
<dbReference type="GO" id="GO:0005886">
    <property type="term" value="C:plasma membrane"/>
    <property type="evidence" value="ECO:0007669"/>
    <property type="project" value="TreeGrafter"/>
</dbReference>
<feature type="region of interest" description="Disordered" evidence="6">
    <location>
        <begin position="692"/>
        <end position="883"/>
    </location>
</feature>
<dbReference type="AlphaFoldDB" id="A0A5Q3Q956"/>
<dbReference type="GO" id="GO:0000160">
    <property type="term" value="P:phosphorelay signal transduction system"/>
    <property type="evidence" value="ECO:0007669"/>
    <property type="project" value="TreeGrafter"/>
</dbReference>
<dbReference type="KEGG" id="sace:GIY23_18295"/>
<feature type="domain" description="Histidine kinase/HSP90-like ATPase" evidence="8">
    <location>
        <begin position="540"/>
        <end position="639"/>
    </location>
</feature>
<proteinExistence type="predicted"/>
<dbReference type="EC" id="2.7.13.3" evidence="2"/>
<evidence type="ECO:0000313" key="10">
    <source>
        <dbReference type="EMBL" id="QGK71211.1"/>
    </source>
</evidence>
<dbReference type="Pfam" id="PF02518">
    <property type="entry name" value="HATPase_c"/>
    <property type="match status" value="1"/>
</dbReference>
<dbReference type="InterPro" id="IPR050428">
    <property type="entry name" value="TCS_sensor_his_kinase"/>
</dbReference>
<keyword evidence="7" id="KW-1133">Transmembrane helix</keyword>
<dbReference type="SUPFAM" id="SSF55874">
    <property type="entry name" value="ATPase domain of HSP90 chaperone/DNA topoisomerase II/histidine kinase"/>
    <property type="match status" value="1"/>
</dbReference>
<keyword evidence="11" id="KW-1185">Reference proteome</keyword>
<evidence type="ECO:0000259" key="8">
    <source>
        <dbReference type="Pfam" id="PF02518"/>
    </source>
</evidence>
<sequence>MSRTDDSATDAPRSSRWATITHWRNWRLVTKLAAVVLVPAVFALTLGVLQVQEQVADSAEYARSDHAVQAATALRATIGTLQEERSSAAEYLAQGNVSAPKLQQEFATTDRQNATSADRFREHIDRDPVVGFNHENAQEQLDEARALRGDILAGTADPVVVIDTYSEASRALLALDRALTVQVASPTLNSTSNASHALAQIGEELSLQQALVLVGVLRDSLTSQSKRSLESSEVRRVAATAEFRSVATEAQRAEFDDIISSATSASRDRSLQLAMGAPGEDISDGLSPLMVSATMWNDQSQSAVDSILEFQFRLDSNLHRTAFQLSERASNLAGAHAVILLSALAVAALIIVLIGRQLLGSLDLLRRAALMTAHKQLPQAVSRIRAGEQVRADMERVPVHTTEEVGQLARAFDAVQNQAVELASEQAELRKAYSDSFVNVSRRSQSLLERQLRLFEALERDEEDPDHLATLFQLDHLATRMRRNNENLMVLSGSELARRFTRSTKPADLIRAAVSEIEHYPRVVVHPMPNVQVVGYACSDLVRLFAELLDNAANFSPPNTSVTVTGRYGDDGSLAIDIVDEGFGMREAEIAATNHRIRTDHESEASTSRRMGLFVVAQLRARHDIRCQLHPGRDGRGIRATTAIRAEMLVPESGDSYTRTNKRTGDNARPPSTMSDRDADTLLTSFDWEAAEQDANTRNGVTRNGFSLPPGVTIPDQVRDESSRDGSMTDAVEAGESFASHGLFERGDENTSVPSRRPSAFEEPAESSASGRDSTESEPPSPGSDDEDETPIFDDLASAWFQVSRPTNPADRRWPAKPAGSDSKGTFQSPMTERFPSSHHDTSEDGTAHWDFATDAHQARAEDVSRTEPAEFTEAGLPRRNPQAHLLAGSAQLDDDRPRYRDATITRNRLASFQNGAHRARHRLEPERSGAAPGRPTSTLAPTVQTVTERRLADEAELEFTEAGLPRRVPRTHVIPESEADSAPAIDRSPELVRGRLAGFQRGARQGRHTLAEPPTEEPDDQR</sequence>
<feature type="compositionally biased region" description="Polar residues" evidence="6">
    <location>
        <begin position="906"/>
        <end position="915"/>
    </location>
</feature>
<feature type="transmembrane region" description="Helical" evidence="7">
    <location>
        <begin position="333"/>
        <end position="354"/>
    </location>
</feature>
<keyword evidence="7" id="KW-0472">Membrane</keyword>
<dbReference type="PANTHER" id="PTHR45436:SF5">
    <property type="entry name" value="SENSOR HISTIDINE KINASE TRCS"/>
    <property type="match status" value="1"/>
</dbReference>
<feature type="domain" description="Nitrate/nitrite sensing protein" evidence="9">
    <location>
        <begin position="78"/>
        <end position="317"/>
    </location>
</feature>
<organism evidence="10 11">
    <name type="scientific">Allosaccharopolyspora coralli</name>
    <dbReference type="NCBI Taxonomy" id="2665642"/>
    <lineage>
        <taxon>Bacteria</taxon>
        <taxon>Bacillati</taxon>
        <taxon>Actinomycetota</taxon>
        <taxon>Actinomycetes</taxon>
        <taxon>Pseudonocardiales</taxon>
        <taxon>Pseudonocardiaceae</taxon>
        <taxon>Allosaccharopolyspora</taxon>
    </lineage>
</organism>
<dbReference type="Gene3D" id="3.30.565.10">
    <property type="entry name" value="Histidine kinase-like ATPase, C-terminal domain"/>
    <property type="match status" value="1"/>
</dbReference>
<keyword evidence="3" id="KW-0597">Phosphoprotein</keyword>
<dbReference type="EMBL" id="CP045929">
    <property type="protein sequence ID" value="QGK71211.1"/>
    <property type="molecule type" value="Genomic_DNA"/>
</dbReference>
<dbReference type="Gene3D" id="6.10.340.10">
    <property type="match status" value="1"/>
</dbReference>
<evidence type="ECO:0000256" key="1">
    <source>
        <dbReference type="ARBA" id="ARBA00000085"/>
    </source>
</evidence>
<dbReference type="RefSeq" id="WP_154077787.1">
    <property type="nucleotide sequence ID" value="NZ_CP045929.1"/>
</dbReference>
<keyword evidence="4" id="KW-0808">Transferase</keyword>
<evidence type="ECO:0000259" key="9">
    <source>
        <dbReference type="Pfam" id="PF08376"/>
    </source>
</evidence>
<protein>
    <recommendedName>
        <fullName evidence="2">histidine kinase</fullName>
        <ecNumber evidence="2">2.7.13.3</ecNumber>
    </recommendedName>
</protein>
<evidence type="ECO:0000256" key="3">
    <source>
        <dbReference type="ARBA" id="ARBA00022553"/>
    </source>
</evidence>
<comment type="catalytic activity">
    <reaction evidence="1">
        <text>ATP + protein L-histidine = ADP + protein N-phospho-L-histidine.</text>
        <dbReference type="EC" id="2.7.13.3"/>
    </reaction>
</comment>
<dbReference type="Proteomes" id="UP000371041">
    <property type="component" value="Chromosome"/>
</dbReference>
<dbReference type="GO" id="GO:0004673">
    <property type="term" value="F:protein histidine kinase activity"/>
    <property type="evidence" value="ECO:0007669"/>
    <property type="project" value="UniProtKB-EC"/>
</dbReference>
<evidence type="ECO:0000256" key="7">
    <source>
        <dbReference type="SAM" id="Phobius"/>
    </source>
</evidence>
<dbReference type="InterPro" id="IPR036890">
    <property type="entry name" value="HATPase_C_sf"/>
</dbReference>
<reference evidence="11" key="1">
    <citation type="submission" date="2019-11" db="EMBL/GenBank/DDBJ databases">
        <title>The complete genome sequence of Saccharopolyspora sp. E2A.</title>
        <authorList>
            <person name="Zhang G."/>
        </authorList>
    </citation>
    <scope>NUCLEOTIDE SEQUENCE [LARGE SCALE GENOMIC DNA]</scope>
    <source>
        <strain evidence="11">E2A</strain>
    </source>
</reference>
<keyword evidence="7" id="KW-0812">Transmembrane</keyword>
<name>A0A5Q3Q956_9PSEU</name>
<evidence type="ECO:0000256" key="2">
    <source>
        <dbReference type="ARBA" id="ARBA00012438"/>
    </source>
</evidence>
<feature type="compositionally biased region" description="Basic and acidic residues" evidence="6">
    <location>
        <begin position="836"/>
        <end position="869"/>
    </location>
</feature>
<gene>
    <name evidence="10" type="ORF">GIY23_18295</name>
</gene>
<evidence type="ECO:0000256" key="6">
    <source>
        <dbReference type="SAM" id="MobiDB-lite"/>
    </source>
</evidence>
<evidence type="ECO:0000256" key="5">
    <source>
        <dbReference type="ARBA" id="ARBA00022777"/>
    </source>
</evidence>
<feature type="region of interest" description="Disordered" evidence="6">
    <location>
        <begin position="906"/>
        <end position="1023"/>
    </location>
</feature>
<dbReference type="Pfam" id="PF08376">
    <property type="entry name" value="NIT"/>
    <property type="match status" value="1"/>
</dbReference>
<feature type="region of interest" description="Disordered" evidence="6">
    <location>
        <begin position="653"/>
        <end position="678"/>
    </location>
</feature>
<feature type="compositionally biased region" description="Polar residues" evidence="6">
    <location>
        <begin position="936"/>
        <end position="947"/>
    </location>
</feature>
<feature type="compositionally biased region" description="Polar residues" evidence="6">
    <location>
        <begin position="694"/>
        <end position="705"/>
    </location>
</feature>
<dbReference type="InterPro" id="IPR013587">
    <property type="entry name" value="Nitrate/nitrite_sensing"/>
</dbReference>